<dbReference type="InterPro" id="IPR045132">
    <property type="entry name" value="UBE4"/>
</dbReference>
<keyword evidence="8" id="KW-1185">Reference proteome</keyword>
<evidence type="ECO:0000313" key="7">
    <source>
        <dbReference type="EMBL" id="KAK8942988.1"/>
    </source>
</evidence>
<dbReference type="GO" id="GO:0000209">
    <property type="term" value="P:protein polyubiquitination"/>
    <property type="evidence" value="ECO:0007669"/>
    <property type="project" value="TreeGrafter"/>
</dbReference>
<evidence type="ECO:0000256" key="3">
    <source>
        <dbReference type="ARBA" id="ARBA00022679"/>
    </source>
</evidence>
<dbReference type="Proteomes" id="UP001418222">
    <property type="component" value="Unassembled WGS sequence"/>
</dbReference>
<comment type="subcellular location">
    <subcellularLocation>
        <location evidence="1">Nucleus</location>
    </subcellularLocation>
</comment>
<evidence type="ECO:0000256" key="1">
    <source>
        <dbReference type="ARBA" id="ARBA00004123"/>
    </source>
</evidence>
<dbReference type="PANTHER" id="PTHR13931:SF2">
    <property type="entry name" value="UBIQUITIN CONJUGATION FACTOR E4 B"/>
    <property type="match status" value="1"/>
</dbReference>
<proteinExistence type="predicted"/>
<dbReference type="GO" id="GO:0005634">
    <property type="term" value="C:nucleus"/>
    <property type="evidence" value="ECO:0007669"/>
    <property type="project" value="UniProtKB-SubCell"/>
</dbReference>
<feature type="domain" description="Ubiquitin conjugation factor E4 core" evidence="6">
    <location>
        <begin position="4"/>
        <end position="104"/>
    </location>
</feature>
<dbReference type="AlphaFoldDB" id="A0AAP0G7S9"/>
<evidence type="ECO:0000256" key="2">
    <source>
        <dbReference type="ARBA" id="ARBA00004906"/>
    </source>
</evidence>
<evidence type="ECO:0000313" key="8">
    <source>
        <dbReference type="Proteomes" id="UP001418222"/>
    </source>
</evidence>
<keyword evidence="3" id="KW-0808">Transferase</keyword>
<dbReference type="GO" id="GO:0036503">
    <property type="term" value="P:ERAD pathway"/>
    <property type="evidence" value="ECO:0007669"/>
    <property type="project" value="InterPro"/>
</dbReference>
<protein>
    <submittedName>
        <fullName evidence="7">Ubiquitin conjugation factor E4</fullName>
    </submittedName>
</protein>
<dbReference type="InterPro" id="IPR019474">
    <property type="entry name" value="Ub_conjug_fac_E4_core"/>
</dbReference>
<dbReference type="GO" id="GO:0034450">
    <property type="term" value="F:ubiquitin-ubiquitin ligase activity"/>
    <property type="evidence" value="ECO:0007669"/>
    <property type="project" value="InterPro"/>
</dbReference>
<dbReference type="GO" id="GO:0006511">
    <property type="term" value="P:ubiquitin-dependent protein catabolic process"/>
    <property type="evidence" value="ECO:0007669"/>
    <property type="project" value="InterPro"/>
</dbReference>
<dbReference type="GO" id="GO:0005737">
    <property type="term" value="C:cytoplasm"/>
    <property type="evidence" value="ECO:0007669"/>
    <property type="project" value="TreeGrafter"/>
</dbReference>
<dbReference type="GO" id="GO:0000151">
    <property type="term" value="C:ubiquitin ligase complex"/>
    <property type="evidence" value="ECO:0007669"/>
    <property type="project" value="InterPro"/>
</dbReference>
<evidence type="ECO:0000256" key="5">
    <source>
        <dbReference type="ARBA" id="ARBA00023242"/>
    </source>
</evidence>
<gene>
    <name evidence="7" type="primary">PUB1</name>
    <name evidence="7" type="ORF">KSP39_PZI008953</name>
</gene>
<comment type="pathway">
    <text evidence="2">Protein modification; protein ubiquitination.</text>
</comment>
<comment type="caution">
    <text evidence="7">The sequence shown here is derived from an EMBL/GenBank/DDBJ whole genome shotgun (WGS) entry which is preliminary data.</text>
</comment>
<dbReference type="EMBL" id="JBBWWQ010000007">
    <property type="protein sequence ID" value="KAK8942988.1"/>
    <property type="molecule type" value="Genomic_DNA"/>
</dbReference>
<keyword evidence="5" id="KW-0539">Nucleus</keyword>
<organism evidence="7 8">
    <name type="scientific">Platanthera zijinensis</name>
    <dbReference type="NCBI Taxonomy" id="2320716"/>
    <lineage>
        <taxon>Eukaryota</taxon>
        <taxon>Viridiplantae</taxon>
        <taxon>Streptophyta</taxon>
        <taxon>Embryophyta</taxon>
        <taxon>Tracheophyta</taxon>
        <taxon>Spermatophyta</taxon>
        <taxon>Magnoliopsida</taxon>
        <taxon>Liliopsida</taxon>
        <taxon>Asparagales</taxon>
        <taxon>Orchidaceae</taxon>
        <taxon>Orchidoideae</taxon>
        <taxon>Orchideae</taxon>
        <taxon>Orchidinae</taxon>
        <taxon>Platanthera</taxon>
    </lineage>
</organism>
<dbReference type="PANTHER" id="PTHR13931">
    <property type="entry name" value="UBIQUITINATION FACTOR E4"/>
    <property type="match status" value="1"/>
</dbReference>
<sequence length="128" mass="14090">MICLIALFLKDRSLLQQALSFNRLAIIWLVSLVGGFKIPLPVACPMEFACMPEHFIEDAMDLLILTSRIPRALDGFLLVGIAKYVDAMLDFISNCVEDPYLIGKGNGANIIGSDLSLEAEDCSSMFVF</sequence>
<reference evidence="7 8" key="1">
    <citation type="journal article" date="2022" name="Nat. Plants">
        <title>Genomes of leafy and leafless Platanthera orchids illuminate the evolution of mycoheterotrophy.</title>
        <authorList>
            <person name="Li M.H."/>
            <person name="Liu K.W."/>
            <person name="Li Z."/>
            <person name="Lu H.C."/>
            <person name="Ye Q.L."/>
            <person name="Zhang D."/>
            <person name="Wang J.Y."/>
            <person name="Li Y.F."/>
            <person name="Zhong Z.M."/>
            <person name="Liu X."/>
            <person name="Yu X."/>
            <person name="Liu D.K."/>
            <person name="Tu X.D."/>
            <person name="Liu B."/>
            <person name="Hao Y."/>
            <person name="Liao X.Y."/>
            <person name="Jiang Y.T."/>
            <person name="Sun W.H."/>
            <person name="Chen J."/>
            <person name="Chen Y.Q."/>
            <person name="Ai Y."/>
            <person name="Zhai J.W."/>
            <person name="Wu S.S."/>
            <person name="Zhou Z."/>
            <person name="Hsiao Y.Y."/>
            <person name="Wu W.L."/>
            <person name="Chen Y.Y."/>
            <person name="Lin Y.F."/>
            <person name="Hsu J.L."/>
            <person name="Li C.Y."/>
            <person name="Wang Z.W."/>
            <person name="Zhao X."/>
            <person name="Zhong W.Y."/>
            <person name="Ma X.K."/>
            <person name="Ma L."/>
            <person name="Huang J."/>
            <person name="Chen G.Z."/>
            <person name="Huang M.Z."/>
            <person name="Huang L."/>
            <person name="Peng D.H."/>
            <person name="Luo Y.B."/>
            <person name="Zou S.Q."/>
            <person name="Chen S.P."/>
            <person name="Lan S."/>
            <person name="Tsai W.C."/>
            <person name="Van de Peer Y."/>
            <person name="Liu Z.J."/>
        </authorList>
    </citation>
    <scope>NUCLEOTIDE SEQUENCE [LARGE SCALE GENOMIC DNA]</scope>
    <source>
        <strain evidence="7">Lor287</strain>
    </source>
</reference>
<evidence type="ECO:0000259" key="6">
    <source>
        <dbReference type="Pfam" id="PF10408"/>
    </source>
</evidence>
<accession>A0AAP0G7S9</accession>
<keyword evidence="4" id="KW-0833">Ubl conjugation pathway</keyword>
<name>A0AAP0G7S9_9ASPA</name>
<dbReference type="Pfam" id="PF10408">
    <property type="entry name" value="Ufd2P_core"/>
    <property type="match status" value="1"/>
</dbReference>
<evidence type="ECO:0000256" key="4">
    <source>
        <dbReference type="ARBA" id="ARBA00022786"/>
    </source>
</evidence>